<feature type="transmembrane region" description="Helical" evidence="1">
    <location>
        <begin position="24"/>
        <end position="42"/>
    </location>
</feature>
<dbReference type="EMBL" id="CP017708">
    <property type="protein sequence ID" value="AOY84035.1"/>
    <property type="molecule type" value="Genomic_DNA"/>
</dbReference>
<keyword evidence="1" id="KW-1133">Transmembrane helix</keyword>
<evidence type="ECO:0000313" key="3">
    <source>
        <dbReference type="Proteomes" id="UP000176944"/>
    </source>
</evidence>
<dbReference type="Proteomes" id="UP000176944">
    <property type="component" value="Chromosome"/>
</dbReference>
<gene>
    <name evidence="2" type="ORF">BJP36_33035</name>
</gene>
<dbReference type="AlphaFoldDB" id="A0A1D9G976"/>
<keyword evidence="1" id="KW-0812">Transmembrane</keyword>
<proteinExistence type="predicted"/>
<evidence type="ECO:0000313" key="2">
    <source>
        <dbReference type="EMBL" id="AOY84035.1"/>
    </source>
</evidence>
<accession>A0A1D9G976</accession>
<name>A0A1D9G976_MOOP1</name>
<keyword evidence="1" id="KW-0472">Membrane</keyword>
<protein>
    <submittedName>
        <fullName evidence="2">Uncharacterized protein</fullName>
    </submittedName>
</protein>
<organism evidence="2 3">
    <name type="scientific">Moorena producens (strain JHB)</name>
    <dbReference type="NCBI Taxonomy" id="1454205"/>
    <lineage>
        <taxon>Bacteria</taxon>
        <taxon>Bacillati</taxon>
        <taxon>Cyanobacteriota</taxon>
        <taxon>Cyanophyceae</taxon>
        <taxon>Coleofasciculales</taxon>
        <taxon>Coleofasciculaceae</taxon>
        <taxon>Moorena</taxon>
    </lineage>
</organism>
<evidence type="ECO:0000256" key="1">
    <source>
        <dbReference type="SAM" id="Phobius"/>
    </source>
</evidence>
<sequence length="115" mass="13410">MVYKSIYQVQDNRLVKNKNKPKKILVINLTSSLVLSLSFFTIKSSLFGLLPSSLFIKDISQTSTPNKNDDFIVKNKIFDAHPTSIPWINDSYNCEATGRSWEQGECWDYEHYRNW</sequence>
<reference evidence="3" key="1">
    <citation type="submission" date="2016-10" db="EMBL/GenBank/DDBJ databases">
        <title>Comparative genomics uncovers the prolific and rare metabolic potential of the cyanobacterial genus Moorea.</title>
        <authorList>
            <person name="Leao T."/>
            <person name="Castelao G."/>
            <person name="Korobeynikov A."/>
            <person name="Monroe E.A."/>
            <person name="Podell S."/>
            <person name="Glukhov E."/>
            <person name="Allen E."/>
            <person name="Gerwick W.H."/>
            <person name="Gerwick L."/>
        </authorList>
    </citation>
    <scope>NUCLEOTIDE SEQUENCE [LARGE SCALE GENOMIC DNA]</scope>
    <source>
        <strain evidence="3">JHB</strain>
    </source>
</reference>